<feature type="domain" description="Proline dehydrogenase PutA" evidence="1">
    <location>
        <begin position="66"/>
        <end position="141"/>
    </location>
</feature>
<sequence length="147" mass="16465">MVSNELLTDYSDLRQAVRSARVIKEHKALSNLIKIDKTSANQRAVISQKTSDLITKLRQTKKPDLLSQFIAEYNLNTEEGLSLMTLAESFLRVPDNKTRDKLFSDKISNKPWAKHLRGGKSSIVSIATIALSIADMMISHGHNDSIK</sequence>
<dbReference type="Pfam" id="PF14850">
    <property type="entry name" value="Pro_dh-DNA_bdg"/>
    <property type="match status" value="1"/>
</dbReference>
<feature type="non-terminal residue" evidence="2">
    <location>
        <position position="147"/>
    </location>
</feature>
<name>A0A382YG00_9ZZZZ</name>
<evidence type="ECO:0000259" key="1">
    <source>
        <dbReference type="Pfam" id="PF14850"/>
    </source>
</evidence>
<dbReference type="InterPro" id="IPR024089">
    <property type="entry name" value="PRODH_PutA_dom_I/II"/>
</dbReference>
<evidence type="ECO:0000313" key="2">
    <source>
        <dbReference type="EMBL" id="SVD82222.1"/>
    </source>
</evidence>
<proteinExistence type="predicted"/>
<accession>A0A382YG00</accession>
<reference evidence="2" key="1">
    <citation type="submission" date="2018-05" db="EMBL/GenBank/DDBJ databases">
        <authorList>
            <person name="Lanie J.A."/>
            <person name="Ng W.-L."/>
            <person name="Kazmierczak K.M."/>
            <person name="Andrzejewski T.M."/>
            <person name="Davidsen T.M."/>
            <person name="Wayne K.J."/>
            <person name="Tettelin H."/>
            <person name="Glass J.I."/>
            <person name="Rusch D."/>
            <person name="Podicherti R."/>
            <person name="Tsui H.-C.T."/>
            <person name="Winkler M.E."/>
        </authorList>
    </citation>
    <scope>NUCLEOTIDE SEQUENCE</scope>
</reference>
<organism evidence="2">
    <name type="scientific">marine metagenome</name>
    <dbReference type="NCBI Taxonomy" id="408172"/>
    <lineage>
        <taxon>unclassified sequences</taxon>
        <taxon>metagenomes</taxon>
        <taxon>ecological metagenomes</taxon>
    </lineage>
</organism>
<dbReference type="InterPro" id="IPR024082">
    <property type="entry name" value="PRODH_PutA_dom_II"/>
</dbReference>
<dbReference type="AlphaFoldDB" id="A0A382YG00"/>
<dbReference type="Gene3D" id="1.10.2060.10">
    <property type="entry name" value="PutA proline dehydrogenase (PRODH), domain 2"/>
    <property type="match status" value="1"/>
</dbReference>
<dbReference type="EMBL" id="UINC01175549">
    <property type="protein sequence ID" value="SVD82222.1"/>
    <property type="molecule type" value="Genomic_DNA"/>
</dbReference>
<gene>
    <name evidence="2" type="ORF">METZ01_LOCUS435076</name>
</gene>
<dbReference type="GO" id="GO:0003842">
    <property type="term" value="F:L-glutamate gamma-semialdehyde dehydrogenase activity"/>
    <property type="evidence" value="ECO:0007669"/>
    <property type="project" value="InterPro"/>
</dbReference>
<dbReference type="SUPFAM" id="SSF81935">
    <property type="entry name" value="N-terminal domain of bifunctional PutA protein"/>
    <property type="match status" value="1"/>
</dbReference>
<protein>
    <recommendedName>
        <fullName evidence="1">Proline dehydrogenase PutA domain-containing protein</fullName>
    </recommendedName>
</protein>